<dbReference type="Proteomes" id="UP000520770">
    <property type="component" value="Unassembled WGS sequence"/>
</dbReference>
<evidence type="ECO:0000313" key="4">
    <source>
        <dbReference type="EMBL" id="MBB4446922.1"/>
    </source>
</evidence>
<dbReference type="EMBL" id="JACIGY010000003">
    <property type="protein sequence ID" value="MBB4412291.1"/>
    <property type="molecule type" value="Genomic_DNA"/>
</dbReference>
<gene>
    <name evidence="3" type="ORF">GGE31_002804</name>
    <name evidence="2" type="ORF">GGE33_003249</name>
    <name evidence="4" type="ORF">GGE35_002744</name>
</gene>
<evidence type="ECO:0000259" key="1">
    <source>
        <dbReference type="Pfam" id="PF06527"/>
    </source>
</evidence>
<protein>
    <recommendedName>
        <fullName evidence="1">TniQ domain-containing protein</fullName>
    </recommendedName>
</protein>
<organism evidence="4 7">
    <name type="scientific">Aliirhizobium cellulosilyticum</name>
    <dbReference type="NCBI Taxonomy" id="393664"/>
    <lineage>
        <taxon>Bacteria</taxon>
        <taxon>Pseudomonadati</taxon>
        <taxon>Pseudomonadota</taxon>
        <taxon>Alphaproteobacteria</taxon>
        <taxon>Hyphomicrobiales</taxon>
        <taxon>Rhizobiaceae</taxon>
        <taxon>Aliirhizobium</taxon>
    </lineage>
</organism>
<comment type="caution">
    <text evidence="4">The sequence shown here is derived from an EMBL/GenBank/DDBJ whole genome shotgun (WGS) entry which is preliminary data.</text>
</comment>
<dbReference type="InterPro" id="IPR009492">
    <property type="entry name" value="TniQ"/>
</dbReference>
<dbReference type="EMBL" id="JACIGW010000003">
    <property type="protein sequence ID" value="MBB4349487.1"/>
    <property type="molecule type" value="Genomic_DNA"/>
</dbReference>
<evidence type="ECO:0000313" key="5">
    <source>
        <dbReference type="Proteomes" id="UP000520770"/>
    </source>
</evidence>
<dbReference type="Proteomes" id="UP000524535">
    <property type="component" value="Unassembled WGS sequence"/>
</dbReference>
<evidence type="ECO:0000313" key="6">
    <source>
        <dbReference type="Proteomes" id="UP000524535"/>
    </source>
</evidence>
<dbReference type="EMBL" id="JACIHM010000003">
    <property type="protein sequence ID" value="MBB4446922.1"/>
    <property type="molecule type" value="Genomic_DNA"/>
</dbReference>
<keyword evidence="6" id="KW-1185">Reference proteome</keyword>
<proteinExistence type="predicted"/>
<dbReference type="AlphaFoldDB" id="A0A7W6UYY7"/>
<evidence type="ECO:0000313" key="2">
    <source>
        <dbReference type="EMBL" id="MBB4349487.1"/>
    </source>
</evidence>
<feature type="domain" description="TniQ" evidence="1">
    <location>
        <begin position="17"/>
        <end position="96"/>
    </location>
</feature>
<dbReference type="Pfam" id="PF06527">
    <property type="entry name" value="TniQ"/>
    <property type="match status" value="1"/>
</dbReference>
<evidence type="ECO:0000313" key="7">
    <source>
        <dbReference type="Proteomes" id="UP000576087"/>
    </source>
</evidence>
<name>A0A7W6UYY7_9HYPH</name>
<evidence type="ECO:0000313" key="3">
    <source>
        <dbReference type="EMBL" id="MBB4412291.1"/>
    </source>
</evidence>
<sequence length="434" mass="49676">MIGIDGDIRRFSEHDANMLSDKTGHCLDRLRRYTVASFVFISFGESIVRRTQLNNKGIRFCAECLQDARKDGSALHIRGPWQWRLITHCPIHGATLSVALQDPRRLSSFDSLLRADAATIPSGNSYPRASDQYFYDRLSHPPSSAFLDAFPVYLAADLCVLLGRCLQMQEMKENGLRRYTEREFQRGFDIAHKGESNVWSFLAEHVRVVCKRVTHPRLIYSPFLTWWSSNKGDPRAASVMSFVQRHAETHVALEPGDAFVWPVAERRYHSIKSACQEHGLSENEVREVLARVFVEQDEPHFFDRLEFERSLATPSASQKRASANEILSLDAARRKLGVTSKAMLNLTASQLISTVELKNMSLWKGRTRRGIRMRELDRFSREYVSLDQLAAQHRISRTEMHDKLRKSGIEPALPTRSSMALLFRRRDLKTAGIN</sequence>
<reference evidence="5 6" key="1">
    <citation type="submission" date="2020-08" db="EMBL/GenBank/DDBJ databases">
        <title>Genomic Encyclopedia of Type Strains, Phase IV (KMG-V): Genome sequencing to study the core and pangenomes of soil and plant-associated prokaryotes.</title>
        <authorList>
            <person name="Whitman W."/>
        </authorList>
    </citation>
    <scope>NUCLEOTIDE SEQUENCE [LARGE SCALE GENOMIC DNA]</scope>
    <source>
        <strain evidence="3 6">SEMIA 444</strain>
        <strain evidence="2 5">SEMIA 448</strain>
        <strain evidence="4 7">SEMIA 452</strain>
    </source>
</reference>
<dbReference type="Proteomes" id="UP000576087">
    <property type="component" value="Unassembled WGS sequence"/>
</dbReference>
<accession>A0A7W6UYY7</accession>